<proteinExistence type="predicted"/>
<gene>
    <name evidence="1" type="ORF">Nans01_14100</name>
</gene>
<dbReference type="EMBL" id="BSQG01000002">
    <property type="protein sequence ID" value="GLU47059.1"/>
    <property type="molecule type" value="Genomic_DNA"/>
</dbReference>
<protein>
    <submittedName>
        <fullName evidence="1">Uncharacterized protein</fullName>
    </submittedName>
</protein>
<dbReference type="AlphaFoldDB" id="A0A9W6UHW3"/>
<sequence>MSILQPGLKRVRLRVPADSSFDAVRDLDGTFAEVPDVRDKYRYLRDGVSVDFEATDETVLDGDASLPVFEAARINA</sequence>
<dbReference type="Proteomes" id="UP001165092">
    <property type="component" value="Unassembled WGS sequence"/>
</dbReference>
<comment type="caution">
    <text evidence="1">The sequence shown here is derived from an EMBL/GenBank/DDBJ whole genome shotgun (WGS) entry which is preliminary data.</text>
</comment>
<name>A0A9W6UHW3_9ACTN</name>
<organism evidence="1 2">
    <name type="scientific">Nocardiopsis ansamitocini</name>
    <dbReference type="NCBI Taxonomy" id="1670832"/>
    <lineage>
        <taxon>Bacteria</taxon>
        <taxon>Bacillati</taxon>
        <taxon>Actinomycetota</taxon>
        <taxon>Actinomycetes</taxon>
        <taxon>Streptosporangiales</taxon>
        <taxon>Nocardiopsidaceae</taxon>
        <taxon>Nocardiopsis</taxon>
    </lineage>
</organism>
<reference evidence="1" key="1">
    <citation type="submission" date="2023-02" db="EMBL/GenBank/DDBJ databases">
        <title>Nocardiopsis ansamitocini NBRC 112285.</title>
        <authorList>
            <person name="Ichikawa N."/>
            <person name="Sato H."/>
            <person name="Tonouchi N."/>
        </authorList>
    </citation>
    <scope>NUCLEOTIDE SEQUENCE</scope>
    <source>
        <strain evidence="1">NBRC 112285</strain>
    </source>
</reference>
<keyword evidence="2" id="KW-1185">Reference proteome</keyword>
<evidence type="ECO:0000313" key="2">
    <source>
        <dbReference type="Proteomes" id="UP001165092"/>
    </source>
</evidence>
<accession>A0A9W6UHW3</accession>
<evidence type="ECO:0000313" key="1">
    <source>
        <dbReference type="EMBL" id="GLU47059.1"/>
    </source>
</evidence>
<dbReference type="RefSeq" id="WP_285758035.1">
    <property type="nucleotide sequence ID" value="NZ_BSQG01000002.1"/>
</dbReference>